<reference evidence="7" key="1">
    <citation type="submission" date="2021-06" db="EMBL/GenBank/DDBJ databases">
        <title>Description of novel taxa of the family Lachnospiraceae.</title>
        <authorList>
            <person name="Chaplin A.V."/>
            <person name="Sokolova S.R."/>
            <person name="Pikina A.P."/>
            <person name="Korzhanova M."/>
            <person name="Belova V."/>
            <person name="Korostin D."/>
            <person name="Efimov B.A."/>
        </authorList>
    </citation>
    <scope>NUCLEOTIDE SEQUENCE</scope>
    <source>
        <strain evidence="7">ASD5720</strain>
    </source>
</reference>
<keyword evidence="2" id="KW-0597">Phosphoprotein</keyword>
<keyword evidence="5" id="KW-1133">Transmembrane helix</keyword>
<dbReference type="Proteomes" id="UP000712157">
    <property type="component" value="Unassembled WGS sequence"/>
</dbReference>
<evidence type="ECO:0000256" key="1">
    <source>
        <dbReference type="ARBA" id="ARBA00004370"/>
    </source>
</evidence>
<dbReference type="PANTHER" id="PTHR34220:SF7">
    <property type="entry name" value="SENSOR HISTIDINE KINASE YPDA"/>
    <property type="match status" value="1"/>
</dbReference>
<evidence type="ECO:0000313" key="7">
    <source>
        <dbReference type="EMBL" id="MBU9737304.1"/>
    </source>
</evidence>
<sequence>MLKKISESYFCRIFSAFFVSCLVFAVILSGIISFAFYRIYLSNLRQQSIGTAEKVRNAIDNEIENYKEVIRNLTEDEEVRAFFTDPDAENANTVLRSLYILKNGNNQKAAISIVKMNPTQWLSTSEQVMKSTHASFENWGVFRKANEGEDVAVYAIARDAMLNEADRICMAKAYRDEKDQVLGYVLVEIPRSTIDVIVNEYAEQYKTMFMILNQSGAIIYHTSGLDYEGLGKAEEYGFDNNWSDRTTGITDDTFAYSRSDSYGLLYIKEMPSDVMNKIMNAILKAMIPGLMIIAVLGLGLSGMLARSISAPIQRIRESMAKVKHGDLTARVIVDRKDEIGQLGESFNAMTEQIGELMANIDEEKHSLWIAETRSLSLQMNPHFLYNTLDLIKWNAKLNRTNEISDITVQLGRLLRRVMNTKADLVTVSYEMEIIRSFLEIQKKHYGDRLHMEAELQSNMEEELIPKLILQPMVENAIVHGFSGKSGECRICLDGRFDGEYLIFRVEDNGNGMDQETLHSLLDFRQEGTHHIGLNNVQRRARLFGDENCGISAVSVPGKGTQITLRIKHIDKEKPSVTGGTVEQSADPNQYL</sequence>
<evidence type="ECO:0000259" key="6">
    <source>
        <dbReference type="PROSITE" id="PS50885"/>
    </source>
</evidence>
<comment type="subcellular location">
    <subcellularLocation>
        <location evidence="1">Membrane</location>
    </subcellularLocation>
</comment>
<dbReference type="Pfam" id="PF06580">
    <property type="entry name" value="His_kinase"/>
    <property type="match status" value="1"/>
</dbReference>
<keyword evidence="4 7" id="KW-0418">Kinase</keyword>
<dbReference type="Gene3D" id="6.10.340.10">
    <property type="match status" value="1"/>
</dbReference>
<dbReference type="AlphaFoldDB" id="A0A949K065"/>
<dbReference type="InterPro" id="IPR003660">
    <property type="entry name" value="HAMP_dom"/>
</dbReference>
<dbReference type="CDD" id="cd06225">
    <property type="entry name" value="HAMP"/>
    <property type="match status" value="1"/>
</dbReference>
<dbReference type="Pfam" id="PF02518">
    <property type="entry name" value="HATPase_c"/>
    <property type="match status" value="1"/>
</dbReference>
<keyword evidence="5" id="KW-0472">Membrane</keyword>
<gene>
    <name evidence="7" type="ORF">KTH89_12210</name>
</gene>
<dbReference type="InterPro" id="IPR036890">
    <property type="entry name" value="HATPase_C_sf"/>
</dbReference>
<keyword evidence="8" id="KW-1185">Reference proteome</keyword>
<comment type="caution">
    <text evidence="7">The sequence shown here is derived from an EMBL/GenBank/DDBJ whole genome shotgun (WGS) entry which is preliminary data.</text>
</comment>
<feature type="transmembrane region" description="Helical" evidence="5">
    <location>
        <begin position="12"/>
        <end position="37"/>
    </location>
</feature>
<dbReference type="InterPro" id="IPR010559">
    <property type="entry name" value="Sig_transdc_His_kin_internal"/>
</dbReference>
<dbReference type="Pfam" id="PF00672">
    <property type="entry name" value="HAMP"/>
    <property type="match status" value="1"/>
</dbReference>
<organism evidence="7 8">
    <name type="scientific">Diplocloster agilis</name>
    <dbReference type="NCBI Taxonomy" id="2850323"/>
    <lineage>
        <taxon>Bacteria</taxon>
        <taxon>Bacillati</taxon>
        <taxon>Bacillota</taxon>
        <taxon>Clostridia</taxon>
        <taxon>Lachnospirales</taxon>
        <taxon>Lachnospiraceae</taxon>
        <taxon>Diplocloster</taxon>
    </lineage>
</organism>
<dbReference type="SMART" id="SM00387">
    <property type="entry name" value="HATPase_c"/>
    <property type="match status" value="1"/>
</dbReference>
<dbReference type="PANTHER" id="PTHR34220">
    <property type="entry name" value="SENSOR HISTIDINE KINASE YPDA"/>
    <property type="match status" value="1"/>
</dbReference>
<dbReference type="SMART" id="SM00304">
    <property type="entry name" value="HAMP"/>
    <property type="match status" value="1"/>
</dbReference>
<accession>A0A949K065</accession>
<dbReference type="InterPro" id="IPR050640">
    <property type="entry name" value="Bact_2-comp_sensor_kinase"/>
</dbReference>
<evidence type="ECO:0000313" key="8">
    <source>
        <dbReference type="Proteomes" id="UP000712157"/>
    </source>
</evidence>
<name>A0A949K065_9FIRM</name>
<dbReference type="EMBL" id="JAHQCW010000019">
    <property type="protein sequence ID" value="MBU9737304.1"/>
    <property type="molecule type" value="Genomic_DNA"/>
</dbReference>
<dbReference type="GO" id="GO:0016020">
    <property type="term" value="C:membrane"/>
    <property type="evidence" value="ECO:0007669"/>
    <property type="project" value="UniProtKB-SubCell"/>
</dbReference>
<feature type="transmembrane region" description="Helical" evidence="5">
    <location>
        <begin position="285"/>
        <end position="305"/>
    </location>
</feature>
<dbReference type="SUPFAM" id="SSF55874">
    <property type="entry name" value="ATPase domain of HSP90 chaperone/DNA topoisomerase II/histidine kinase"/>
    <property type="match status" value="1"/>
</dbReference>
<evidence type="ECO:0000256" key="2">
    <source>
        <dbReference type="ARBA" id="ARBA00022553"/>
    </source>
</evidence>
<dbReference type="PROSITE" id="PS50885">
    <property type="entry name" value="HAMP"/>
    <property type="match status" value="1"/>
</dbReference>
<keyword evidence="3" id="KW-0808">Transferase</keyword>
<evidence type="ECO:0000256" key="5">
    <source>
        <dbReference type="SAM" id="Phobius"/>
    </source>
</evidence>
<dbReference type="InterPro" id="IPR003594">
    <property type="entry name" value="HATPase_dom"/>
</dbReference>
<evidence type="ECO:0000256" key="3">
    <source>
        <dbReference type="ARBA" id="ARBA00022679"/>
    </source>
</evidence>
<keyword evidence="5" id="KW-0812">Transmembrane</keyword>
<protein>
    <submittedName>
        <fullName evidence="7">Sensor histidine kinase</fullName>
    </submittedName>
</protein>
<dbReference type="GO" id="GO:0000155">
    <property type="term" value="F:phosphorelay sensor kinase activity"/>
    <property type="evidence" value="ECO:0007669"/>
    <property type="project" value="InterPro"/>
</dbReference>
<dbReference type="RefSeq" id="WP_238721893.1">
    <property type="nucleotide sequence ID" value="NZ_JAHQCW010000019.1"/>
</dbReference>
<feature type="domain" description="HAMP" evidence="6">
    <location>
        <begin position="306"/>
        <end position="358"/>
    </location>
</feature>
<proteinExistence type="predicted"/>
<dbReference type="Gene3D" id="3.30.565.10">
    <property type="entry name" value="Histidine kinase-like ATPase, C-terminal domain"/>
    <property type="match status" value="1"/>
</dbReference>
<evidence type="ECO:0000256" key="4">
    <source>
        <dbReference type="ARBA" id="ARBA00022777"/>
    </source>
</evidence>
<dbReference type="SUPFAM" id="SSF158472">
    <property type="entry name" value="HAMP domain-like"/>
    <property type="match status" value="1"/>
</dbReference>